<protein>
    <submittedName>
        <fullName evidence="4">Zinc finger CCCH domain-containing protein 17</fullName>
    </submittedName>
</protein>
<feature type="repeat" description="WD" evidence="3">
    <location>
        <begin position="222"/>
        <end position="261"/>
    </location>
</feature>
<dbReference type="PANTHER" id="PTHR19848:SF8">
    <property type="entry name" value="F-BOX AND WD REPEAT DOMAIN CONTAINING 7"/>
    <property type="match status" value="1"/>
</dbReference>
<dbReference type="InterPro" id="IPR036322">
    <property type="entry name" value="WD40_repeat_dom_sf"/>
</dbReference>
<keyword evidence="5" id="KW-1185">Reference proteome</keyword>
<proteinExistence type="predicted"/>
<keyword evidence="2" id="KW-0677">Repeat</keyword>
<dbReference type="Gene3D" id="2.130.10.10">
    <property type="entry name" value="YVTN repeat-like/Quinoprotein amine dehydrogenase"/>
    <property type="match status" value="2"/>
</dbReference>
<dbReference type="EMBL" id="LNIX01000002">
    <property type="protein sequence ID" value="OXA59317.1"/>
    <property type="molecule type" value="Genomic_DNA"/>
</dbReference>
<feature type="repeat" description="WD" evidence="3">
    <location>
        <begin position="98"/>
        <end position="130"/>
    </location>
</feature>
<dbReference type="PANTHER" id="PTHR19848">
    <property type="entry name" value="WD40 REPEAT PROTEIN"/>
    <property type="match status" value="1"/>
</dbReference>
<accession>A0A226EQ88</accession>
<reference evidence="4 5" key="1">
    <citation type="submission" date="2015-12" db="EMBL/GenBank/DDBJ databases">
        <title>The genome of Folsomia candida.</title>
        <authorList>
            <person name="Faddeeva A."/>
            <person name="Derks M.F."/>
            <person name="Anvar Y."/>
            <person name="Smit S."/>
            <person name="Van Straalen N."/>
            <person name="Roelofs D."/>
        </authorList>
    </citation>
    <scope>NUCLEOTIDE SEQUENCE [LARGE SCALE GENOMIC DNA]</scope>
    <source>
        <strain evidence="4 5">VU population</strain>
        <tissue evidence="4">Whole body</tissue>
    </source>
</reference>
<dbReference type="InterPro" id="IPR015943">
    <property type="entry name" value="WD40/YVTN_repeat-like_dom_sf"/>
</dbReference>
<dbReference type="AlphaFoldDB" id="A0A226EQ88"/>
<evidence type="ECO:0000256" key="1">
    <source>
        <dbReference type="ARBA" id="ARBA00022574"/>
    </source>
</evidence>
<sequence length="295" mass="33068">MTLKLVSKVSSEHLVSGEDWECLMWLNGKLYSAGYASGKIKVWSPDLQQVLKEWPAHEYPIYHMCPGPPPTFFTSSSDCTIKQWEEGENGDFVLIATLEGHEEPARKLRFDSDKKRLYSGDELGKVLIWEDGKLIGILETLEEIWDMMIYNDLLFTARHLDVVINTLSQRGDQIRHSVKNTIPGKGPFLITKGEKLCFADRSNFQIHVNEAFKSGNANLAKLEGHESIVNGIASHNDTLYTSGSDKKLIAWNLTTLSRIESLNLDGYVNDIVISDSDGTIYAGGQDNNIFAVKLT</sequence>
<dbReference type="SMART" id="SM00320">
    <property type="entry name" value="WD40"/>
    <property type="match status" value="4"/>
</dbReference>
<dbReference type="OrthoDB" id="6262491at2759"/>
<evidence type="ECO:0000256" key="2">
    <source>
        <dbReference type="ARBA" id="ARBA00022737"/>
    </source>
</evidence>
<evidence type="ECO:0000313" key="5">
    <source>
        <dbReference type="Proteomes" id="UP000198287"/>
    </source>
</evidence>
<dbReference type="Pfam" id="PF00400">
    <property type="entry name" value="WD40"/>
    <property type="match status" value="3"/>
</dbReference>
<organism evidence="4 5">
    <name type="scientific">Folsomia candida</name>
    <name type="common">Springtail</name>
    <dbReference type="NCBI Taxonomy" id="158441"/>
    <lineage>
        <taxon>Eukaryota</taxon>
        <taxon>Metazoa</taxon>
        <taxon>Ecdysozoa</taxon>
        <taxon>Arthropoda</taxon>
        <taxon>Hexapoda</taxon>
        <taxon>Collembola</taxon>
        <taxon>Entomobryomorpha</taxon>
        <taxon>Isotomoidea</taxon>
        <taxon>Isotomidae</taxon>
        <taxon>Proisotominae</taxon>
        <taxon>Folsomia</taxon>
    </lineage>
</organism>
<evidence type="ECO:0000313" key="4">
    <source>
        <dbReference type="EMBL" id="OXA59317.1"/>
    </source>
</evidence>
<dbReference type="InterPro" id="IPR019775">
    <property type="entry name" value="WD40_repeat_CS"/>
</dbReference>
<name>A0A226EQ88_FOLCA</name>
<gene>
    <name evidence="4" type="ORF">Fcan01_04342</name>
</gene>
<evidence type="ECO:0000256" key="3">
    <source>
        <dbReference type="PROSITE-ProRule" id="PRU00221"/>
    </source>
</evidence>
<dbReference type="SUPFAM" id="SSF50978">
    <property type="entry name" value="WD40 repeat-like"/>
    <property type="match status" value="1"/>
</dbReference>
<dbReference type="InterPro" id="IPR001680">
    <property type="entry name" value="WD40_rpt"/>
</dbReference>
<dbReference type="Proteomes" id="UP000198287">
    <property type="component" value="Unassembled WGS sequence"/>
</dbReference>
<keyword evidence="1 3" id="KW-0853">WD repeat</keyword>
<dbReference type="OMA" id="ENIQWAT"/>
<dbReference type="PROSITE" id="PS50082">
    <property type="entry name" value="WD_REPEATS_2"/>
    <property type="match status" value="2"/>
</dbReference>
<comment type="caution">
    <text evidence="4">The sequence shown here is derived from an EMBL/GenBank/DDBJ whole genome shotgun (WGS) entry which is preliminary data.</text>
</comment>
<dbReference type="PROSITE" id="PS00678">
    <property type="entry name" value="WD_REPEATS_1"/>
    <property type="match status" value="1"/>
</dbReference>